<reference key="2">
    <citation type="submission" date="2010-03" db="EMBL/GenBank/DDBJ databases">
        <authorList>
            <person name="Ma Z."/>
            <person name="Wang X."/>
            <person name="Liu H."/>
        </authorList>
    </citation>
    <scope>NUCLEOTIDE SEQUENCE</scope>
    <source>
        <strain>MP145</strain>
    </source>
</reference>
<dbReference type="EMBL" id="CP001991">
    <property type="protein sequence ID" value="ADE19770.1"/>
    <property type="molecule type" value="Genomic_DNA"/>
</dbReference>
<proteinExistence type="predicted"/>
<organism evidence="1 2">
    <name type="scientific">Mycoplasma crocodyli (strain ATCC 51981 / MP145)</name>
    <dbReference type="NCBI Taxonomy" id="512564"/>
    <lineage>
        <taxon>Bacteria</taxon>
        <taxon>Bacillati</taxon>
        <taxon>Mycoplasmatota</taxon>
        <taxon>Mollicutes</taxon>
        <taxon>Mycoplasmataceae</taxon>
        <taxon>Mycoplasma</taxon>
    </lineage>
</organism>
<evidence type="ECO:0000313" key="1">
    <source>
        <dbReference type="EMBL" id="ADE19770.1"/>
    </source>
</evidence>
<sequence>MFKLINTSNKVVNALSIVKSTNTNISVDNKKRKNINLNYFK</sequence>
<protein>
    <submittedName>
        <fullName evidence="1">Uncharacterized protein</fullName>
    </submittedName>
</protein>
<dbReference type="RefSeq" id="WP_013054546.1">
    <property type="nucleotide sequence ID" value="NC_014014.1"/>
</dbReference>
<dbReference type="HOGENOM" id="CLU_3273006_0_0_14"/>
<dbReference type="KEGG" id="mcd:MCRO_0094"/>
<name>D5E4S9_MYCCM</name>
<reference evidence="2" key="1">
    <citation type="submission" date="2010-03" db="EMBL/GenBank/DDBJ databases">
        <title>The complete genome of Mycoplasma crocodyli MP145.</title>
        <authorList>
            <person name="Glass J.I."/>
            <person name="Durkin A.S."/>
            <person name="Hostetler J."/>
            <person name="Jackson J."/>
            <person name="Johnson J."/>
            <person name="May M.A."/>
            <person name="Paralanov V."/>
            <person name="Radune D."/>
            <person name="Szczypinski B."/>
            <person name="Brown D.R."/>
        </authorList>
    </citation>
    <scope>NUCLEOTIDE SEQUENCE [LARGE SCALE GENOMIC DNA]</scope>
    <source>
        <strain evidence="2">ATCC 51981 / MP145</strain>
    </source>
</reference>
<keyword evidence="2" id="KW-1185">Reference proteome</keyword>
<dbReference type="AlphaFoldDB" id="D5E4S9"/>
<accession>D5E4S9</accession>
<dbReference type="Proteomes" id="UP000001845">
    <property type="component" value="Chromosome"/>
</dbReference>
<gene>
    <name evidence="1" type="ordered locus">MCRO_0094</name>
</gene>
<reference evidence="1 2" key="3">
    <citation type="journal article" date="2011" name="J. Bacteriol.">
        <title>Genome sequences of Mycoplasma alligatoris A21JP2T and Mycoplasma crocodyli MP145T.</title>
        <authorList>
            <person name="Brown D.R."/>
            <person name="Farmerie W.G."/>
            <person name="May M."/>
            <person name="Benders G.A."/>
            <person name="Durkin A.S."/>
            <person name="Hlavinka K."/>
            <person name="Hostetler J."/>
            <person name="Jackson J."/>
            <person name="Johnson J."/>
            <person name="Miller R.H."/>
            <person name="Paralanov V."/>
            <person name="Radune D."/>
            <person name="Szczypinski B."/>
            <person name="Glass J.I."/>
        </authorList>
    </citation>
    <scope>NUCLEOTIDE SEQUENCE [LARGE SCALE GENOMIC DNA]</scope>
    <source>
        <strain evidence="2">ATCC 51981 / MP145</strain>
    </source>
</reference>
<evidence type="ECO:0000313" key="2">
    <source>
        <dbReference type="Proteomes" id="UP000001845"/>
    </source>
</evidence>